<feature type="binding site" evidence="9">
    <location>
        <position position="249"/>
    </location>
    <ligand>
        <name>K(+)</name>
        <dbReference type="ChEBI" id="CHEBI:29103"/>
    </ligand>
</feature>
<evidence type="ECO:0000259" key="11">
    <source>
        <dbReference type="Pfam" id="PF00294"/>
    </source>
</evidence>
<feature type="binding site" evidence="9">
    <location>
        <begin position="42"/>
        <end position="46"/>
    </location>
    <ligand>
        <name>substrate</name>
    </ligand>
</feature>
<sequence length="312" mass="33081">MASQSFIAVVGSANVDLTTFHDAFPKPGETIFGKSFDLGFGGKGANQAVAARLCGANVAMVAKVGNDLFGPATIKNFEAQGIDASRVGIAEGVSSGVAPIFVDREGQNRIIVVKGANDLLAPEDVDAAEALLRKANAIVLQFEIPLRTVYHAVEFAKRTAIPCIVNPAPALPVDFARLRGVDYFIPNESEAETITGMPVDTAGDAKQCAQFLMEQGVKRVVITRGEHGCLLANEEGTGLVPPFQVASVDTTGAGDAFIGSFAVFLGEGRPEKEALRRASLYAALSTTKVGTQKSFWSRTEFEKEWQKRSASV</sequence>
<feature type="binding site" evidence="9">
    <location>
        <position position="285"/>
    </location>
    <ligand>
        <name>K(+)</name>
        <dbReference type="ChEBI" id="CHEBI:29103"/>
    </ligand>
</feature>
<comment type="caution">
    <text evidence="12">The sequence shown here is derived from an EMBL/GenBank/DDBJ whole genome shotgun (WGS) entry which is preliminary data.</text>
</comment>
<keyword evidence="3 9" id="KW-0547">Nucleotide-binding</keyword>
<protein>
    <recommendedName>
        <fullName evidence="9 10">Ribokinase</fullName>
        <shortName evidence="9">RK</shortName>
        <ecNumber evidence="9 10">2.7.1.15</ecNumber>
    </recommendedName>
</protein>
<proteinExistence type="inferred from homology"/>
<keyword evidence="1 9" id="KW-0808">Transferase</keyword>
<comment type="activity regulation">
    <text evidence="9">Activated by a monovalent cation that binds near, but not in, the active site. The most likely occupant of the site in vivo is potassium. Ion binding induces a conformational change that may alter substrate affinity.</text>
</comment>
<keyword evidence="7 9" id="KW-0630">Potassium</keyword>
<keyword evidence="5 9" id="KW-0067">ATP-binding</keyword>
<evidence type="ECO:0000256" key="10">
    <source>
        <dbReference type="NCBIfam" id="TIGR02152"/>
    </source>
</evidence>
<dbReference type="CDD" id="cd01174">
    <property type="entry name" value="ribokinase"/>
    <property type="match status" value="1"/>
</dbReference>
<evidence type="ECO:0000256" key="6">
    <source>
        <dbReference type="ARBA" id="ARBA00022842"/>
    </source>
</evidence>
<dbReference type="Proteomes" id="UP000567293">
    <property type="component" value="Unassembled WGS sequence"/>
</dbReference>
<feature type="domain" description="Carbohydrate kinase PfkB" evidence="11">
    <location>
        <begin position="6"/>
        <end position="295"/>
    </location>
</feature>
<keyword evidence="13" id="KW-1185">Reference proteome</keyword>
<keyword evidence="8 9" id="KW-0119">Carbohydrate metabolism</keyword>
<keyword evidence="9" id="KW-0963">Cytoplasm</keyword>
<evidence type="ECO:0000256" key="1">
    <source>
        <dbReference type="ARBA" id="ARBA00022679"/>
    </source>
</evidence>
<feature type="binding site" evidence="9">
    <location>
        <begin position="14"/>
        <end position="16"/>
    </location>
    <ligand>
        <name>substrate</name>
    </ligand>
</feature>
<dbReference type="Gene3D" id="3.40.1190.20">
    <property type="match status" value="1"/>
</dbReference>
<comment type="cofactor">
    <cofactor evidence="9">
        <name>Mg(2+)</name>
        <dbReference type="ChEBI" id="CHEBI:18420"/>
    </cofactor>
    <text evidence="9">Requires a divalent cation, most likely magnesium in vivo, as an electrophilic catalyst to aid phosphoryl group transfer. It is the chelate of the metal and the nucleotide that is the actual substrate.</text>
</comment>
<gene>
    <name evidence="9 12" type="primary">rbsK</name>
    <name evidence="12" type="ORF">HRJ53_20560</name>
</gene>
<evidence type="ECO:0000256" key="9">
    <source>
        <dbReference type="HAMAP-Rule" id="MF_01987"/>
    </source>
</evidence>
<dbReference type="Pfam" id="PF00294">
    <property type="entry name" value="PfkB"/>
    <property type="match status" value="1"/>
</dbReference>
<evidence type="ECO:0000256" key="4">
    <source>
        <dbReference type="ARBA" id="ARBA00022777"/>
    </source>
</evidence>
<evidence type="ECO:0000256" key="8">
    <source>
        <dbReference type="ARBA" id="ARBA00023277"/>
    </source>
</evidence>
<dbReference type="InterPro" id="IPR029056">
    <property type="entry name" value="Ribokinase-like"/>
</dbReference>
<feature type="binding site" evidence="9">
    <location>
        <position position="290"/>
    </location>
    <ligand>
        <name>K(+)</name>
        <dbReference type="ChEBI" id="CHEBI:29103"/>
    </ligand>
</feature>
<evidence type="ECO:0000313" key="13">
    <source>
        <dbReference type="Proteomes" id="UP000567293"/>
    </source>
</evidence>
<comment type="function">
    <text evidence="9">Catalyzes the phosphorylation of ribose at O-5 in a reaction requiring ATP and magnesium. The resulting D-ribose-5-phosphate can then be used either for sythesis of nucleotides, histidine, and tryptophan, or as a component of the pentose phosphate pathway.</text>
</comment>
<dbReference type="NCBIfam" id="TIGR02152">
    <property type="entry name" value="D_ribokin_bact"/>
    <property type="match status" value="1"/>
</dbReference>
<dbReference type="GO" id="GO:0046872">
    <property type="term" value="F:metal ion binding"/>
    <property type="evidence" value="ECO:0007669"/>
    <property type="project" value="UniProtKB-KW"/>
</dbReference>
<dbReference type="UniPathway" id="UPA00916">
    <property type="reaction ID" value="UER00889"/>
</dbReference>
<comment type="subunit">
    <text evidence="9">Homodimer.</text>
</comment>
<dbReference type="GO" id="GO:0005829">
    <property type="term" value="C:cytosol"/>
    <property type="evidence" value="ECO:0007669"/>
    <property type="project" value="TreeGrafter"/>
</dbReference>
<dbReference type="PRINTS" id="PR00990">
    <property type="entry name" value="RIBOKINASE"/>
</dbReference>
<accession>A0A7V8NTS6</accession>
<feature type="binding site" evidence="9">
    <location>
        <begin position="223"/>
        <end position="228"/>
    </location>
    <ligand>
        <name>ATP</name>
        <dbReference type="ChEBI" id="CHEBI:30616"/>
    </ligand>
</feature>
<dbReference type="PANTHER" id="PTHR10584">
    <property type="entry name" value="SUGAR KINASE"/>
    <property type="match status" value="1"/>
</dbReference>
<keyword evidence="2 9" id="KW-0479">Metal-binding</keyword>
<dbReference type="HAMAP" id="MF_01987">
    <property type="entry name" value="Ribokinase"/>
    <property type="match status" value="1"/>
</dbReference>
<feature type="binding site" evidence="9">
    <location>
        <position position="288"/>
    </location>
    <ligand>
        <name>K(+)</name>
        <dbReference type="ChEBI" id="CHEBI:29103"/>
    </ligand>
</feature>
<dbReference type="AlphaFoldDB" id="A0A7V8NTS6"/>
<evidence type="ECO:0000256" key="2">
    <source>
        <dbReference type="ARBA" id="ARBA00022723"/>
    </source>
</evidence>
<dbReference type="GO" id="GO:0005524">
    <property type="term" value="F:ATP binding"/>
    <property type="evidence" value="ECO:0007669"/>
    <property type="project" value="UniProtKB-UniRule"/>
</dbReference>
<feature type="binding site" evidence="9">
    <location>
        <position position="255"/>
    </location>
    <ligand>
        <name>substrate</name>
    </ligand>
</feature>
<comment type="catalytic activity">
    <reaction evidence="9">
        <text>D-ribose + ATP = D-ribose 5-phosphate + ADP + H(+)</text>
        <dbReference type="Rhea" id="RHEA:13697"/>
        <dbReference type="ChEBI" id="CHEBI:15378"/>
        <dbReference type="ChEBI" id="CHEBI:30616"/>
        <dbReference type="ChEBI" id="CHEBI:47013"/>
        <dbReference type="ChEBI" id="CHEBI:78346"/>
        <dbReference type="ChEBI" id="CHEBI:456216"/>
        <dbReference type="EC" id="2.7.1.15"/>
    </reaction>
</comment>
<feature type="binding site" evidence="9">
    <location>
        <position position="251"/>
    </location>
    <ligand>
        <name>K(+)</name>
        <dbReference type="ChEBI" id="CHEBI:29103"/>
    </ligand>
</feature>
<feature type="binding site" evidence="9">
    <location>
        <position position="294"/>
    </location>
    <ligand>
        <name>K(+)</name>
        <dbReference type="ChEBI" id="CHEBI:29103"/>
    </ligand>
</feature>
<dbReference type="GO" id="GO:0019303">
    <property type="term" value="P:D-ribose catabolic process"/>
    <property type="evidence" value="ECO:0007669"/>
    <property type="project" value="UniProtKB-UniRule"/>
</dbReference>
<dbReference type="InterPro" id="IPR011877">
    <property type="entry name" value="Ribokinase"/>
</dbReference>
<comment type="pathway">
    <text evidence="9">Carbohydrate metabolism; D-ribose degradation; D-ribose 5-phosphate from beta-D-ribopyranose: step 2/2.</text>
</comment>
<evidence type="ECO:0000256" key="7">
    <source>
        <dbReference type="ARBA" id="ARBA00022958"/>
    </source>
</evidence>
<dbReference type="SUPFAM" id="SSF53613">
    <property type="entry name" value="Ribokinase-like"/>
    <property type="match status" value="1"/>
</dbReference>
<dbReference type="EC" id="2.7.1.15" evidence="9 10"/>
<keyword evidence="6 9" id="KW-0460">Magnesium</keyword>
<feature type="binding site" evidence="9">
    <location>
        <begin position="254"/>
        <end position="255"/>
    </location>
    <ligand>
        <name>ATP</name>
        <dbReference type="ChEBI" id="CHEBI:30616"/>
    </ligand>
</feature>
<evidence type="ECO:0000256" key="3">
    <source>
        <dbReference type="ARBA" id="ARBA00022741"/>
    </source>
</evidence>
<dbReference type="PANTHER" id="PTHR10584:SF166">
    <property type="entry name" value="RIBOKINASE"/>
    <property type="match status" value="1"/>
</dbReference>
<dbReference type="EMBL" id="JACDQQ010001977">
    <property type="protein sequence ID" value="MBA0087384.1"/>
    <property type="molecule type" value="Genomic_DNA"/>
</dbReference>
<evidence type="ECO:0000256" key="5">
    <source>
        <dbReference type="ARBA" id="ARBA00022840"/>
    </source>
</evidence>
<dbReference type="InterPro" id="IPR011611">
    <property type="entry name" value="PfkB_dom"/>
</dbReference>
<dbReference type="InterPro" id="IPR002139">
    <property type="entry name" value="Ribo/fructo_kinase"/>
</dbReference>
<dbReference type="GO" id="GO:0004747">
    <property type="term" value="F:ribokinase activity"/>
    <property type="evidence" value="ECO:0007669"/>
    <property type="project" value="UniProtKB-UniRule"/>
</dbReference>
<evidence type="ECO:0000313" key="12">
    <source>
        <dbReference type="EMBL" id="MBA0087384.1"/>
    </source>
</evidence>
<feature type="active site" description="Proton acceptor" evidence="9">
    <location>
        <position position="255"/>
    </location>
</feature>
<organism evidence="12 13">
    <name type="scientific">Candidatus Acidiferrum panamense</name>
    <dbReference type="NCBI Taxonomy" id="2741543"/>
    <lineage>
        <taxon>Bacteria</taxon>
        <taxon>Pseudomonadati</taxon>
        <taxon>Acidobacteriota</taxon>
        <taxon>Terriglobia</taxon>
        <taxon>Candidatus Acidiferrales</taxon>
        <taxon>Candidatus Acidiferrum</taxon>
    </lineage>
</organism>
<comment type="caution">
    <text evidence="9">Lacks conserved residue(s) required for the propagation of feature annotation.</text>
</comment>
<keyword evidence="4 9" id="KW-0418">Kinase</keyword>
<name>A0A7V8NTS6_9BACT</name>
<comment type="subcellular location">
    <subcellularLocation>
        <location evidence="9">Cytoplasm</location>
    </subcellularLocation>
</comment>
<feature type="binding site" evidence="9">
    <location>
        <position position="143"/>
    </location>
    <ligand>
        <name>substrate</name>
    </ligand>
</feature>
<feature type="binding site" evidence="9">
    <location>
        <position position="187"/>
    </location>
    <ligand>
        <name>ATP</name>
        <dbReference type="ChEBI" id="CHEBI:30616"/>
    </ligand>
</feature>
<comment type="similarity">
    <text evidence="9">Belongs to the carbohydrate kinase PfkB family. Ribokinase subfamily.</text>
</comment>
<reference evidence="12" key="1">
    <citation type="submission" date="2020-06" db="EMBL/GenBank/DDBJ databases">
        <title>Legume-microbial interactions unlock mineral nutrients during tropical forest succession.</title>
        <authorList>
            <person name="Epihov D.Z."/>
        </authorList>
    </citation>
    <scope>NUCLEOTIDE SEQUENCE [LARGE SCALE GENOMIC DNA]</scope>
    <source>
        <strain evidence="12">Pan2503</strain>
    </source>
</reference>